<feature type="domain" description="Heparin-sulfate lyase N-terminal" evidence="6">
    <location>
        <begin position="123"/>
        <end position="345"/>
    </location>
</feature>
<gene>
    <name evidence="7" type="ORF">ZRA01_08510</name>
</gene>
<dbReference type="InterPro" id="IPR008929">
    <property type="entry name" value="Chondroitin_lyas"/>
</dbReference>
<evidence type="ECO:0000259" key="5">
    <source>
        <dbReference type="Pfam" id="PF07940"/>
    </source>
</evidence>
<keyword evidence="3" id="KW-0574">Periplasm</keyword>
<evidence type="ECO:0000259" key="6">
    <source>
        <dbReference type="Pfam" id="PF16889"/>
    </source>
</evidence>
<dbReference type="Gene3D" id="2.70.98.70">
    <property type="match status" value="1"/>
</dbReference>
<dbReference type="AlphaFoldDB" id="A0A4Y4CPI4"/>
<keyword evidence="2" id="KW-0732">Signal</keyword>
<comment type="subcellular location">
    <subcellularLocation>
        <location evidence="1">Periplasm</location>
    </subcellularLocation>
</comment>
<dbReference type="EMBL" id="BJNV01000010">
    <property type="protein sequence ID" value="GEC94778.1"/>
    <property type="molecule type" value="Genomic_DNA"/>
</dbReference>
<reference evidence="7 8" key="1">
    <citation type="submission" date="2019-06" db="EMBL/GenBank/DDBJ databases">
        <title>Whole genome shotgun sequence of Zoogloea ramigera NBRC 15342.</title>
        <authorList>
            <person name="Hosoyama A."/>
            <person name="Uohara A."/>
            <person name="Ohji S."/>
            <person name="Ichikawa N."/>
        </authorList>
    </citation>
    <scope>NUCLEOTIDE SEQUENCE [LARGE SCALE GENOMIC DNA]</scope>
    <source>
        <strain evidence="7 8">NBRC 15342</strain>
    </source>
</reference>
<comment type="caution">
    <text evidence="7">The sequence shown here is derived from an EMBL/GenBank/DDBJ whole genome shotgun (WGS) entry which is preliminary data.</text>
</comment>
<evidence type="ECO:0000256" key="2">
    <source>
        <dbReference type="ARBA" id="ARBA00022729"/>
    </source>
</evidence>
<protein>
    <submittedName>
        <fullName evidence="7">Uncharacterized protein</fullName>
    </submittedName>
</protein>
<dbReference type="InterPro" id="IPR031680">
    <property type="entry name" value="Hepar_II_III_N"/>
</dbReference>
<dbReference type="Pfam" id="PF07940">
    <property type="entry name" value="Hepar_II_III_C"/>
    <property type="match status" value="1"/>
</dbReference>
<dbReference type="PANTHER" id="PTHR39210">
    <property type="entry name" value="HEPARIN-SULFATE LYASE"/>
    <property type="match status" value="1"/>
</dbReference>
<keyword evidence="4" id="KW-0456">Lyase</keyword>
<dbReference type="InterPro" id="IPR012480">
    <property type="entry name" value="Hepar_II_III_C"/>
</dbReference>
<evidence type="ECO:0000256" key="4">
    <source>
        <dbReference type="ARBA" id="ARBA00023239"/>
    </source>
</evidence>
<dbReference type="Gene3D" id="1.50.10.100">
    <property type="entry name" value="Chondroitin AC/alginate lyase"/>
    <property type="match status" value="1"/>
</dbReference>
<sequence length="659" mass="72581">MPSFNQVEWYWNRLRCMSVSEIMGRAGKQASHAMARRRGPVSVPQPRFERAGARWLPREIPESAGQAVARANEVLSGHWRIFARGALPLGFPPEWNRNPDKGALLPMHFGKAMSFRDPAETGDIKYLWEPNRHLELVCLAQAWQVTGDSRYLEAIGTALDSWFVQCPYPLGANWSSALEAGIRLINWATVWQLIGGLQSPLFANPLGKVLRTDWLNSVWRHAEFIRGHRSGHSSANNHLIGELAGLFVAGATWPFWEEAKLWRRSARDGLEHEIATQNSEDGVNLEQSSAYQQFVWDFLLMAELAARATGKPFSERYRQRLEAMAEYVAAIMDSGGNVPMFGDADDGLVSGLSLGAGGCPFQSQLATAALLFANPSLARKAGVVDLRTRWLLGGEACAQFDNLLLRAAPATVRKDFPEGGMFVLGANLDTPDEFRVVADAGPLGLGGIAAHGHADALSFTLSVAGREFLVDPGTGTYHGPRAWRDGFRGTAMHNTLCIDGHDQAVSGGKFMWVRKYRSTVIERGGNRVLDKLVAEHDGYKRLPGKPAHRRSWELDKLGDVLVVRDEISGSRAQLVALNWHFSEECSVTCTPDGLLVANGPVNLEIVLPPNGEVSLLRGSDSPLAGWVSRGYDRIVPSTTVTWRGRIEPGEELETRIKRV</sequence>
<evidence type="ECO:0000256" key="3">
    <source>
        <dbReference type="ARBA" id="ARBA00022764"/>
    </source>
</evidence>
<dbReference type="Pfam" id="PF16889">
    <property type="entry name" value="Hepar_II_III_N"/>
    <property type="match status" value="1"/>
</dbReference>
<accession>A0A4Y4CPI4</accession>
<evidence type="ECO:0000313" key="7">
    <source>
        <dbReference type="EMBL" id="GEC94778.1"/>
    </source>
</evidence>
<evidence type="ECO:0000313" key="8">
    <source>
        <dbReference type="Proteomes" id="UP000318422"/>
    </source>
</evidence>
<keyword evidence="8" id="KW-1185">Reference proteome</keyword>
<dbReference type="PANTHER" id="PTHR39210:SF1">
    <property type="entry name" value="HEPARIN-SULFATE LYASE"/>
    <property type="match status" value="1"/>
</dbReference>
<dbReference type="Proteomes" id="UP000318422">
    <property type="component" value="Unassembled WGS sequence"/>
</dbReference>
<evidence type="ECO:0000256" key="1">
    <source>
        <dbReference type="ARBA" id="ARBA00004418"/>
    </source>
</evidence>
<proteinExistence type="predicted"/>
<name>A0A4Y4CPI4_ZOORA</name>
<dbReference type="GO" id="GO:0016829">
    <property type="term" value="F:lyase activity"/>
    <property type="evidence" value="ECO:0007669"/>
    <property type="project" value="UniProtKB-KW"/>
</dbReference>
<feature type="domain" description="Heparinase II/III-like C-terminal" evidence="5">
    <location>
        <begin position="412"/>
        <end position="644"/>
    </location>
</feature>
<dbReference type="GO" id="GO:0042597">
    <property type="term" value="C:periplasmic space"/>
    <property type="evidence" value="ECO:0007669"/>
    <property type="project" value="UniProtKB-SubCell"/>
</dbReference>
<dbReference type="SUPFAM" id="SSF48230">
    <property type="entry name" value="Chondroitin AC/alginate lyase"/>
    <property type="match status" value="1"/>
</dbReference>
<organism evidence="7 8">
    <name type="scientific">Zoogloea ramigera</name>
    <dbReference type="NCBI Taxonomy" id="350"/>
    <lineage>
        <taxon>Bacteria</taxon>
        <taxon>Pseudomonadati</taxon>
        <taxon>Pseudomonadota</taxon>
        <taxon>Betaproteobacteria</taxon>
        <taxon>Rhodocyclales</taxon>
        <taxon>Zoogloeaceae</taxon>
        <taxon>Zoogloea</taxon>
    </lineage>
</organism>